<feature type="compositionally biased region" description="Basic residues" evidence="1">
    <location>
        <begin position="110"/>
        <end position="120"/>
    </location>
</feature>
<reference evidence="2 3" key="1">
    <citation type="submission" date="2024-02" db="EMBL/GenBank/DDBJ databases">
        <title>High-quality chromosome-scale genome assembly of Pensacola bahiagrass (Paspalum notatum Flugge var. saurae).</title>
        <authorList>
            <person name="Vega J.M."/>
            <person name="Podio M."/>
            <person name="Orjuela J."/>
            <person name="Siena L.A."/>
            <person name="Pessino S.C."/>
            <person name="Combes M.C."/>
            <person name="Mariac C."/>
            <person name="Albertini E."/>
            <person name="Pupilli F."/>
            <person name="Ortiz J.P.A."/>
            <person name="Leblanc O."/>
        </authorList>
    </citation>
    <scope>NUCLEOTIDE SEQUENCE [LARGE SCALE GENOMIC DNA]</scope>
    <source>
        <strain evidence="2">R1</strain>
        <tissue evidence="2">Leaf</tissue>
    </source>
</reference>
<dbReference type="Proteomes" id="UP001341281">
    <property type="component" value="Chromosome 01"/>
</dbReference>
<dbReference type="SUPFAM" id="SSF52047">
    <property type="entry name" value="RNI-like"/>
    <property type="match status" value="1"/>
</dbReference>
<keyword evidence="3" id="KW-1185">Reference proteome</keyword>
<dbReference type="InterPro" id="IPR032675">
    <property type="entry name" value="LRR_dom_sf"/>
</dbReference>
<dbReference type="AlphaFoldDB" id="A0AAQ3PPA6"/>
<name>A0AAQ3PPA6_PASNO</name>
<protein>
    <submittedName>
        <fullName evidence="2">Uncharacterized protein</fullName>
    </submittedName>
</protein>
<evidence type="ECO:0000313" key="3">
    <source>
        <dbReference type="Proteomes" id="UP001341281"/>
    </source>
</evidence>
<evidence type="ECO:0000256" key="1">
    <source>
        <dbReference type="SAM" id="MobiDB-lite"/>
    </source>
</evidence>
<dbReference type="InterPro" id="IPR053197">
    <property type="entry name" value="F-box_SCFL_complex_component"/>
</dbReference>
<organism evidence="2 3">
    <name type="scientific">Paspalum notatum var. saurae</name>
    <dbReference type="NCBI Taxonomy" id="547442"/>
    <lineage>
        <taxon>Eukaryota</taxon>
        <taxon>Viridiplantae</taxon>
        <taxon>Streptophyta</taxon>
        <taxon>Embryophyta</taxon>
        <taxon>Tracheophyta</taxon>
        <taxon>Spermatophyta</taxon>
        <taxon>Magnoliopsida</taxon>
        <taxon>Liliopsida</taxon>
        <taxon>Poales</taxon>
        <taxon>Poaceae</taxon>
        <taxon>PACMAD clade</taxon>
        <taxon>Panicoideae</taxon>
        <taxon>Andropogonodae</taxon>
        <taxon>Paspaleae</taxon>
        <taxon>Paspalinae</taxon>
        <taxon>Paspalum</taxon>
    </lineage>
</organism>
<dbReference type="PANTHER" id="PTHR34223">
    <property type="entry name" value="OS11G0201299 PROTEIN"/>
    <property type="match status" value="1"/>
</dbReference>
<dbReference type="EMBL" id="CP144745">
    <property type="protein sequence ID" value="WVZ53846.1"/>
    <property type="molecule type" value="Genomic_DNA"/>
</dbReference>
<gene>
    <name evidence="2" type="ORF">U9M48_004734</name>
</gene>
<dbReference type="Gene3D" id="3.80.10.10">
    <property type="entry name" value="Ribonuclease Inhibitor"/>
    <property type="match status" value="1"/>
</dbReference>
<proteinExistence type="predicted"/>
<feature type="region of interest" description="Disordered" evidence="1">
    <location>
        <begin position="97"/>
        <end position="127"/>
    </location>
</feature>
<sequence>MLSNMSNPKTLADITVGHTEISPVPFGPQQAPRLQQVLSNSKAAAPAARRVGHRWEPLSSCQFINLHFLINLRLIVASAASTPGHLLDGDASGARIRQRQEGGGGWQQQQHRRPAGRRPGAHPGLPTGAGAVRTCVLARRWRHLWRSAPALRFGCLDGDGQVPPPVREHHDLVDRLLLLRGGGGPQLDTCDIRLGESETLDDVDDDDVTRVNFWVWHAVAACKFRLHIDWHFFLQLDDRPLVSQHLTRLHLRGVSVHSSFSDFSGCPALEHLDLVTCGLYASSKISSDSLKHLNITECSFSEDHRMSIHAPSLVSLLLDRNEELTPMLGSMPSLLEAFVRMGELSGDYCFKLCDEPELLQPQDCLCQFCVSSSGGDGKSCGLFKGLSEAKSLVLISAPSSSVSLQSPRILFKWELRWCPVFSKLKTLVLNEYWCMPDEFGPLVCILEHAPVLEELTLVLFSEGPKYEMEMKGSTNPMERPATISEHLNTVKVKCQAVDERVLKVLKFLSTLNISFTS</sequence>
<accession>A0AAQ3PPA6</accession>
<evidence type="ECO:0000313" key="2">
    <source>
        <dbReference type="EMBL" id="WVZ53846.1"/>
    </source>
</evidence>
<dbReference type="PANTHER" id="PTHR34223:SF80">
    <property type="entry name" value="OS11G0205900 PROTEIN"/>
    <property type="match status" value="1"/>
</dbReference>